<gene>
    <name evidence="2" type="ORF">BCB69_05700</name>
    <name evidence="3" type="ORF">DX915_03700</name>
</gene>
<evidence type="ECO:0000313" key="2">
    <source>
        <dbReference type="EMBL" id="AOH39477.1"/>
    </source>
</evidence>
<dbReference type="InterPro" id="IPR005135">
    <property type="entry name" value="Endo/exonuclease/phosphatase"/>
</dbReference>
<dbReference type="KEGG" id="dpn:BCB69_05700"/>
<dbReference type="RefSeq" id="WP_022513796.1">
    <property type="nucleotide sequence ID" value="NZ_CP017037.1"/>
</dbReference>
<keyword evidence="3" id="KW-0255">Endonuclease</keyword>
<protein>
    <submittedName>
        <fullName evidence="3">Endonuclease/exonuclease/phosphatase family protein</fullName>
    </submittedName>
</protein>
<dbReference type="GO" id="GO:0004519">
    <property type="term" value="F:endonuclease activity"/>
    <property type="evidence" value="ECO:0007669"/>
    <property type="project" value="UniProtKB-KW"/>
</dbReference>
<dbReference type="SUPFAM" id="SSF56219">
    <property type="entry name" value="DNase I-like"/>
    <property type="match status" value="1"/>
</dbReference>
<dbReference type="Proteomes" id="UP000094757">
    <property type="component" value="Chromosome"/>
</dbReference>
<dbReference type="Gene3D" id="3.60.10.10">
    <property type="entry name" value="Endonuclease/exonuclease/phosphatase"/>
    <property type="match status" value="1"/>
</dbReference>
<dbReference type="Pfam" id="PF03372">
    <property type="entry name" value="Exo_endo_phos"/>
    <property type="match status" value="1"/>
</dbReference>
<feature type="domain" description="Endonuclease/exonuclease/phosphatase" evidence="1">
    <location>
        <begin position="4"/>
        <end position="215"/>
    </location>
</feature>
<evidence type="ECO:0000313" key="4">
    <source>
        <dbReference type="Proteomes" id="UP000094757"/>
    </source>
</evidence>
<keyword evidence="3" id="KW-0378">Hydrolase</keyword>
<evidence type="ECO:0000259" key="1">
    <source>
        <dbReference type="Pfam" id="PF03372"/>
    </source>
</evidence>
<dbReference type="Proteomes" id="UP000266262">
    <property type="component" value="Unassembled WGS sequence"/>
</dbReference>
<dbReference type="EMBL" id="CP017037">
    <property type="protein sequence ID" value="AOH39477.1"/>
    <property type="molecule type" value="Genomic_DNA"/>
</dbReference>
<dbReference type="EMBL" id="QWKU01000001">
    <property type="protein sequence ID" value="RID94620.1"/>
    <property type="molecule type" value="Genomic_DNA"/>
</dbReference>
<dbReference type="InterPro" id="IPR036691">
    <property type="entry name" value="Endo/exonu/phosph_ase_sf"/>
</dbReference>
<accession>A0A1B3WET4</accession>
<organism evidence="2 4">
    <name type="scientific">Dialister pneumosintes</name>
    <dbReference type="NCBI Taxonomy" id="39950"/>
    <lineage>
        <taxon>Bacteria</taxon>
        <taxon>Bacillati</taxon>
        <taxon>Bacillota</taxon>
        <taxon>Negativicutes</taxon>
        <taxon>Veillonellales</taxon>
        <taxon>Veillonellaceae</taxon>
        <taxon>Dialister</taxon>
    </lineage>
</organism>
<dbReference type="AlphaFoldDB" id="A0A1B3WET4"/>
<reference evidence="3 5" key="3">
    <citation type="submission" date="2018-08" db="EMBL/GenBank/DDBJ databases">
        <title>Draft genome sequence of Dialister pneumosintes KCOM 1685.</title>
        <authorList>
            <person name="Kook J.-K."/>
            <person name="Park S.-N."/>
            <person name="Lim Y.K."/>
        </authorList>
    </citation>
    <scope>NUCLEOTIDE SEQUENCE [LARGE SCALE GENOMIC DNA]</scope>
    <source>
        <strain evidence="3 5">KCOM 1685</strain>
    </source>
</reference>
<dbReference type="STRING" id="39950.BCB69_05700"/>
<sequence length="225" mass="26905">MKIVSWNCNGAFRKKYSILFEKIPADIYVIQECENPEKISNNKDKEFLTSFNYRWIGENKNKGLAVFSKISIDFEEQNSYYLRYFIPFKVNTKRCYAIWAMNPYIEEMVVYFSIYKHLLNEKSIIIGDFNSNVIWDTKHNIRNHTTFNTMLKKVNLESAFHVLNKIAYGKENTPTLYMYRNLEKGYYIDYAYSSPKYMKTFIIGSPDEWLTYSDHMPILFETISR</sequence>
<name>A0A1B3WET4_9FIRM</name>
<evidence type="ECO:0000313" key="5">
    <source>
        <dbReference type="Proteomes" id="UP000266262"/>
    </source>
</evidence>
<proteinExistence type="predicted"/>
<evidence type="ECO:0000313" key="3">
    <source>
        <dbReference type="EMBL" id="RID94620.1"/>
    </source>
</evidence>
<reference evidence="2" key="2">
    <citation type="submission" date="2016-08" db="EMBL/GenBank/DDBJ databases">
        <authorList>
            <person name="Seilhamer J.J."/>
        </authorList>
    </citation>
    <scope>NUCLEOTIDE SEQUENCE [LARGE SCALE GENOMIC DNA]</scope>
    <source>
        <strain evidence="2">F0677</strain>
    </source>
</reference>
<reference evidence="4" key="1">
    <citation type="submission" date="2016-08" db="EMBL/GenBank/DDBJ databases">
        <authorList>
            <person name="Holder M.E."/>
            <person name="Ajami N.J."/>
            <person name="Petrosino J.F."/>
        </authorList>
    </citation>
    <scope>NUCLEOTIDE SEQUENCE [LARGE SCALE GENOMIC DNA]</scope>
    <source>
        <strain evidence="4">F0677</strain>
    </source>
</reference>
<keyword evidence="3" id="KW-0540">Nuclease</keyword>
<keyword evidence="5" id="KW-1185">Reference proteome</keyword>
<dbReference type="OrthoDB" id="583592at2"/>